<dbReference type="OrthoDB" id="3247493at2"/>
<evidence type="ECO:0000259" key="1">
    <source>
        <dbReference type="Pfam" id="PF04422"/>
    </source>
</evidence>
<dbReference type="GO" id="GO:0050454">
    <property type="term" value="F:coenzyme F420 hydrogenase activity"/>
    <property type="evidence" value="ECO:0007669"/>
    <property type="project" value="UniProtKB-EC"/>
</dbReference>
<dbReference type="GO" id="GO:0033354">
    <property type="term" value="P:chlorophyll cycle"/>
    <property type="evidence" value="ECO:0007669"/>
    <property type="project" value="TreeGrafter"/>
</dbReference>
<gene>
    <name evidence="3" type="ORF">BJ972_003029</name>
    <name evidence="4" type="ORF">ESP50_11800</name>
</gene>
<dbReference type="Proteomes" id="UP000292686">
    <property type="component" value="Unassembled WGS sequence"/>
</dbReference>
<dbReference type="PANTHER" id="PTHR31332">
    <property type="entry name" value="7-HYDROXYMETHYL CHLOROPHYLL A REDUCTASE, CHLOROPLASTIC"/>
    <property type="match status" value="1"/>
</dbReference>
<feature type="domain" description="Coenzyme F420 hydrogenase/dehydrogenase beta subunit N-terminal" evidence="1">
    <location>
        <begin position="89"/>
        <end position="162"/>
    </location>
</feature>
<name>A0A4V1R247_9MICO</name>
<feature type="domain" description="Coenzyme F420 hydrogenase/dehydrogenase beta subunit C-terminal" evidence="2">
    <location>
        <begin position="169"/>
        <end position="334"/>
    </location>
</feature>
<keyword evidence="5" id="KW-1185">Reference proteome</keyword>
<dbReference type="AlphaFoldDB" id="A0A4V1R247"/>
<dbReference type="Pfam" id="PF04422">
    <property type="entry name" value="FrhB_FdhB_N"/>
    <property type="match status" value="1"/>
</dbReference>
<keyword evidence="3" id="KW-0560">Oxidoreductase</keyword>
<reference evidence="3 6" key="2">
    <citation type="submission" date="2020-07" db="EMBL/GenBank/DDBJ databases">
        <title>Sequencing the genomes of 1000 actinobacteria strains.</title>
        <authorList>
            <person name="Klenk H.-P."/>
        </authorList>
    </citation>
    <scope>NUCLEOTIDE SEQUENCE [LARGE SCALE GENOMIC DNA]</scope>
    <source>
        <strain evidence="3 6">DSM 23870</strain>
    </source>
</reference>
<reference evidence="4 5" key="1">
    <citation type="submission" date="2019-01" db="EMBL/GenBank/DDBJ databases">
        <title>Agromyces.</title>
        <authorList>
            <person name="Li J."/>
        </authorList>
    </citation>
    <scope>NUCLEOTIDE SEQUENCE [LARGE SCALE GENOMIC DNA]</scope>
    <source>
        <strain evidence="4 5">DSM 23870</strain>
    </source>
</reference>
<evidence type="ECO:0000313" key="6">
    <source>
        <dbReference type="Proteomes" id="UP000581087"/>
    </source>
</evidence>
<dbReference type="EMBL" id="SDPM01000006">
    <property type="protein sequence ID" value="RXZ85896.1"/>
    <property type="molecule type" value="Genomic_DNA"/>
</dbReference>
<dbReference type="EC" id="1.12.98.1" evidence="3"/>
<comment type="caution">
    <text evidence="4">The sequence shown here is derived from an EMBL/GenBank/DDBJ whole genome shotgun (WGS) entry which is preliminary data.</text>
</comment>
<dbReference type="Proteomes" id="UP000581087">
    <property type="component" value="Unassembled WGS sequence"/>
</dbReference>
<dbReference type="Pfam" id="PF04432">
    <property type="entry name" value="FrhB_FdhB_C"/>
    <property type="match status" value="1"/>
</dbReference>
<sequence length="416" mass="45085">MSTGFERAVEKVVREGNCSGCGGCSMLSNRVEMRLRDGFMRPQFTHGALESERNAAAAFREVCPGRSMRAPDAGEFESHPTFGRYVSAWRAVAVDDEVRHRGSSAGVLTALSTFIVEQKLAPSVAGAAASAASPTRTVPVTILTRNEALAAAGSRYAPVSVLRPDLGETTAVVGKPCEISALRRVRERAGQDEAAQPLTLSFFCAGVPSQDATNRLIVLLGADVDDVTDLAYRGDGWPGYFRVNTRDSSERLSYEESWGAHLGKDLQWRCKVCPDGTGADADVAVGDYWQADERGFPVFENTAGVSVAIARTSRGHALLLRAAAEGAIRLEPIDLEDVARIQPLQVTRKRTLLGRLVGRRVAGRSIPSMKGYRLIRLAKPYAKKNLQAARGTFERSLPRRVRAMARRVLEGRGKDG</sequence>
<dbReference type="PANTHER" id="PTHR31332:SF0">
    <property type="entry name" value="7-HYDROXYMETHYL CHLOROPHYLL A REDUCTASE, CHLOROPLASTIC"/>
    <property type="match status" value="1"/>
</dbReference>
<dbReference type="InterPro" id="IPR007525">
    <property type="entry name" value="FrhB_FdhB_C"/>
</dbReference>
<dbReference type="InterPro" id="IPR045220">
    <property type="entry name" value="FRHB/FDHB/HCAR-like"/>
</dbReference>
<evidence type="ECO:0000313" key="5">
    <source>
        <dbReference type="Proteomes" id="UP000292686"/>
    </source>
</evidence>
<accession>A0A4V1R247</accession>
<evidence type="ECO:0000313" key="4">
    <source>
        <dbReference type="EMBL" id="RXZ85896.1"/>
    </source>
</evidence>
<dbReference type="RefSeq" id="WP_129175396.1">
    <property type="nucleotide sequence ID" value="NZ_JACCBI010000001.1"/>
</dbReference>
<dbReference type="EMBL" id="JACCBI010000001">
    <property type="protein sequence ID" value="NYD68510.1"/>
    <property type="molecule type" value="Genomic_DNA"/>
</dbReference>
<organism evidence="4 5">
    <name type="scientific">Agromyces atrinae</name>
    <dbReference type="NCBI Taxonomy" id="592376"/>
    <lineage>
        <taxon>Bacteria</taxon>
        <taxon>Bacillati</taxon>
        <taxon>Actinomycetota</taxon>
        <taxon>Actinomycetes</taxon>
        <taxon>Micrococcales</taxon>
        <taxon>Microbacteriaceae</taxon>
        <taxon>Agromyces</taxon>
    </lineage>
</organism>
<protein>
    <submittedName>
        <fullName evidence="3 4">Coenzyme F420 hydrogenase</fullName>
        <ecNumber evidence="3">1.12.98.1</ecNumber>
    </submittedName>
</protein>
<evidence type="ECO:0000313" key="3">
    <source>
        <dbReference type="EMBL" id="NYD68510.1"/>
    </source>
</evidence>
<dbReference type="InterPro" id="IPR007516">
    <property type="entry name" value="Co_F420_Hydgase/DH_bsu_N"/>
</dbReference>
<dbReference type="GO" id="GO:0090415">
    <property type="term" value="F:7-hydroxymethyl chlorophyll a reductase activity"/>
    <property type="evidence" value="ECO:0007669"/>
    <property type="project" value="TreeGrafter"/>
</dbReference>
<evidence type="ECO:0000259" key="2">
    <source>
        <dbReference type="Pfam" id="PF04432"/>
    </source>
</evidence>
<proteinExistence type="predicted"/>